<keyword evidence="1" id="KW-0812">Transmembrane</keyword>
<dbReference type="AlphaFoldDB" id="A0AAU9EBP9"/>
<gene>
    <name evidence="2" type="ORF">HLPR_03080</name>
</gene>
<dbReference type="KEGG" id="hprf:HLPR_03080"/>
<evidence type="ECO:0000313" key="3">
    <source>
        <dbReference type="Proteomes" id="UP001321786"/>
    </source>
</evidence>
<dbReference type="RefSeq" id="WP_338536334.1">
    <property type="nucleotide sequence ID" value="NZ_AP028654.1"/>
</dbReference>
<evidence type="ECO:0000256" key="1">
    <source>
        <dbReference type="SAM" id="Phobius"/>
    </source>
</evidence>
<keyword evidence="1" id="KW-0472">Membrane</keyword>
<organism evidence="2 3">
    <name type="scientific">Helicovermis profundi</name>
    <dbReference type="NCBI Taxonomy" id="3065157"/>
    <lineage>
        <taxon>Bacteria</taxon>
        <taxon>Bacillati</taxon>
        <taxon>Bacillota</taxon>
        <taxon>Clostridia</taxon>
        <taxon>Helicovermis</taxon>
    </lineage>
</organism>
<protein>
    <submittedName>
        <fullName evidence="2">Uncharacterized protein</fullName>
    </submittedName>
</protein>
<evidence type="ECO:0000313" key="2">
    <source>
        <dbReference type="EMBL" id="BEP27977.1"/>
    </source>
</evidence>
<proteinExistence type="predicted"/>
<accession>A0AAU9EBP9</accession>
<dbReference type="Proteomes" id="UP001321786">
    <property type="component" value="Chromosome"/>
</dbReference>
<keyword evidence="1" id="KW-1133">Transmembrane helix</keyword>
<feature type="transmembrane region" description="Helical" evidence="1">
    <location>
        <begin position="94"/>
        <end position="111"/>
    </location>
</feature>
<sequence>MLEEISKYEFIGILKNDKEKKDIEFIMYNHNIPYKIGEEKADLYVAYKYKELGNIIFENYRKNNLIFKKTVDVSFIKKREQQRYKHKKKSYRQYFFLLLLLGLILLFYRSLSLLNIL</sequence>
<name>A0AAU9EBP9_9FIRM</name>
<dbReference type="EMBL" id="AP028654">
    <property type="protein sequence ID" value="BEP27977.1"/>
    <property type="molecule type" value="Genomic_DNA"/>
</dbReference>
<keyword evidence="3" id="KW-1185">Reference proteome</keyword>
<reference evidence="2 3" key="1">
    <citation type="submission" date="2023-08" db="EMBL/GenBank/DDBJ databases">
        <title>Helicovermis profunda gen. nov., sp. nov., a novel mesophilic, fermentative bacterium within the Bacillota from a deep-sea hydrothermal vent chimney.</title>
        <authorList>
            <person name="Miyazaki U."/>
            <person name="Mizutani D."/>
            <person name="Hashimoto Y."/>
            <person name="Tame A."/>
            <person name="Sawayama S."/>
            <person name="Miyazaki J."/>
            <person name="Takai K."/>
            <person name="Nakagawa S."/>
        </authorList>
    </citation>
    <scope>NUCLEOTIDE SEQUENCE [LARGE SCALE GENOMIC DNA]</scope>
    <source>
        <strain evidence="2 3">S502</strain>
    </source>
</reference>